<evidence type="ECO:0000313" key="5">
    <source>
        <dbReference type="Proteomes" id="UP000587367"/>
    </source>
</evidence>
<evidence type="ECO:0000259" key="2">
    <source>
        <dbReference type="Pfam" id="PF18962"/>
    </source>
</evidence>
<dbReference type="RefSeq" id="WP_184558248.1">
    <property type="nucleotide sequence ID" value="NZ_JACHKS010000002.1"/>
</dbReference>
<evidence type="ECO:0000313" key="4">
    <source>
        <dbReference type="EMBL" id="MBB6332076.1"/>
    </source>
</evidence>
<sequence>MKNGYFNEFTNLQNNPNIQYACLDEFTYPAYPSEVEYFKDYFTYNSMNVNVNSYCSLTPGGGYNTITGFVRFDENNDGCDTNDKVFQHMKLKINDGTTANSETFVKENGEFNFHSKTGNFTVTAEPENPSLFTVTPASFTTNFANNNNNVLTQNICITKNGNIKDLEVLISPVTDARPGFDAVYKLIWRNKGNTTLSGTVTLTFDAAKMMFLSSVLPSTVNGNQVTINFNNLIPYANTASELTFKINAATNLTTPVNIGDSLNFNAIINSPSGENTPEDNEFTFKQTVVGNFNPNDITCLEGGQISSSMIGKYLHYIINFENTGTAQAKNIVAEVNINPDDFDITSLQLQNTSHSTYTKVAGNKVEFIMKDINLATLAHGNISLKIKSKNNLVTGDSVSNQANIYFDYNFPVETNNAVTMIKNPTLQVNDITINNSINVYPNPTKDDVNISTDSKIRSVEVYDTQGRIIQKHMNINSTKTSVSIHNKVSGVYIFKIITENDTIIKKVIKY</sequence>
<accession>A0ABR6Q277</accession>
<gene>
    <name evidence="4" type="ORF">HNP24_003068</name>
</gene>
<feature type="domain" description="DUF7619" evidence="3">
    <location>
        <begin position="293"/>
        <end position="419"/>
    </location>
</feature>
<name>A0ABR6Q277_9FLAO</name>
<keyword evidence="1" id="KW-0732">Signal</keyword>
<dbReference type="Proteomes" id="UP000587367">
    <property type="component" value="Unassembled WGS sequence"/>
</dbReference>
<dbReference type="InterPro" id="IPR026444">
    <property type="entry name" value="Secre_tail"/>
</dbReference>
<organism evidence="4 5">
    <name type="scientific">Chryseobacterium sediminis</name>
    <dbReference type="NCBI Taxonomy" id="1679494"/>
    <lineage>
        <taxon>Bacteria</taxon>
        <taxon>Pseudomonadati</taxon>
        <taxon>Bacteroidota</taxon>
        <taxon>Flavobacteriia</taxon>
        <taxon>Flavobacteriales</taxon>
        <taxon>Weeksellaceae</taxon>
        <taxon>Chryseobacterium group</taxon>
        <taxon>Chryseobacterium</taxon>
    </lineage>
</organism>
<feature type="domain" description="Secretion system C-terminal sorting" evidence="2">
    <location>
        <begin position="439"/>
        <end position="508"/>
    </location>
</feature>
<dbReference type="NCBIfam" id="TIGR04183">
    <property type="entry name" value="Por_Secre_tail"/>
    <property type="match status" value="1"/>
</dbReference>
<dbReference type="Pfam" id="PF18962">
    <property type="entry name" value="Por_Secre_tail"/>
    <property type="match status" value="1"/>
</dbReference>
<evidence type="ECO:0000259" key="3">
    <source>
        <dbReference type="Pfam" id="PF24595"/>
    </source>
</evidence>
<comment type="caution">
    <text evidence="4">The sequence shown here is derived from an EMBL/GenBank/DDBJ whole genome shotgun (WGS) entry which is preliminary data.</text>
</comment>
<protein>
    <recommendedName>
        <fullName evidence="6">T9SS type A sorting domain-containing protein</fullName>
    </recommendedName>
</protein>
<evidence type="ECO:0008006" key="6">
    <source>
        <dbReference type="Google" id="ProtNLM"/>
    </source>
</evidence>
<evidence type="ECO:0000256" key="1">
    <source>
        <dbReference type="ARBA" id="ARBA00022729"/>
    </source>
</evidence>
<dbReference type="EMBL" id="JACHKS010000002">
    <property type="protein sequence ID" value="MBB6332076.1"/>
    <property type="molecule type" value="Genomic_DNA"/>
</dbReference>
<dbReference type="InterPro" id="IPR055353">
    <property type="entry name" value="DUF7619"/>
</dbReference>
<reference evidence="4 5" key="1">
    <citation type="submission" date="2020-08" db="EMBL/GenBank/DDBJ databases">
        <title>Functional genomics of gut bacteria from endangered species of beetles.</title>
        <authorList>
            <person name="Carlos-Shanley C."/>
        </authorList>
    </citation>
    <scope>NUCLEOTIDE SEQUENCE [LARGE SCALE GENOMIC DNA]</scope>
    <source>
        <strain evidence="4 5">S00068</strain>
    </source>
</reference>
<proteinExistence type="predicted"/>
<keyword evidence="5" id="KW-1185">Reference proteome</keyword>
<dbReference type="Pfam" id="PF24595">
    <property type="entry name" value="DUF7619"/>
    <property type="match status" value="1"/>
</dbReference>